<organism evidence="1 2">
    <name type="scientific">Rhizoctonia solani AG-3 Rhs1AP</name>
    <dbReference type="NCBI Taxonomy" id="1086054"/>
    <lineage>
        <taxon>Eukaryota</taxon>
        <taxon>Fungi</taxon>
        <taxon>Dikarya</taxon>
        <taxon>Basidiomycota</taxon>
        <taxon>Agaricomycotina</taxon>
        <taxon>Agaricomycetes</taxon>
        <taxon>Cantharellales</taxon>
        <taxon>Ceratobasidiaceae</taxon>
        <taxon>Rhizoctonia</taxon>
    </lineage>
</organism>
<name>X8J4D9_9AGAM</name>
<protein>
    <submittedName>
        <fullName evidence="1">G2/mitotic-specific cyclin cdc13, putative</fullName>
    </submittedName>
</protein>
<reference evidence="2" key="1">
    <citation type="journal article" date="2014" name="Genome Announc.">
        <title>Draft genome sequence of the plant-pathogenic soil fungus Rhizoctonia solani anastomosis group 3 strain Rhs1AP.</title>
        <authorList>
            <person name="Cubeta M.A."/>
            <person name="Thomas E."/>
            <person name="Dean R.A."/>
            <person name="Jabaji S."/>
            <person name="Neate S.M."/>
            <person name="Tavantzis S."/>
            <person name="Toda T."/>
            <person name="Vilgalys R."/>
            <person name="Bharathan N."/>
            <person name="Fedorova-Abrams N."/>
            <person name="Pakala S.B."/>
            <person name="Pakala S.M."/>
            <person name="Zafar N."/>
            <person name="Joardar V."/>
            <person name="Losada L."/>
            <person name="Nierman W.C."/>
        </authorList>
    </citation>
    <scope>NUCLEOTIDE SEQUENCE [LARGE SCALE GENOMIC DNA]</scope>
    <source>
        <strain evidence="2">AG-3</strain>
    </source>
</reference>
<sequence length="194" mass="21753">MFFIFLSTDPSLKGLAPSFTERPFDIYEDKVINEFGSMTLARAYNVDVMVQFGRPLWYTLHKVNPDVDVFQLAMSKLSNNRMPGHEADSILAALGVRVGITFDELNRIAVDEEKTAVKEQHPYRTQSRLVESHMHVAYSIPQHQGYMHTRAPSEPVLPEAAGQYLSLGNLGGIMIEGPKRLCEALETSVANEAR</sequence>
<evidence type="ECO:0000313" key="1">
    <source>
        <dbReference type="EMBL" id="EUC56096.1"/>
    </source>
</evidence>
<dbReference type="Proteomes" id="UP000030108">
    <property type="component" value="Unassembled WGS sequence"/>
</dbReference>
<dbReference type="OrthoDB" id="3270019at2759"/>
<feature type="non-terminal residue" evidence="1">
    <location>
        <position position="194"/>
    </location>
</feature>
<gene>
    <name evidence="1" type="ORF">RSOL_159540</name>
</gene>
<comment type="caution">
    <text evidence="1">The sequence shown here is derived from an EMBL/GenBank/DDBJ whole genome shotgun (WGS) entry which is preliminary data.</text>
</comment>
<dbReference type="AlphaFoldDB" id="X8J4D9"/>
<proteinExistence type="predicted"/>
<accession>X8J4D9</accession>
<evidence type="ECO:0000313" key="2">
    <source>
        <dbReference type="Proteomes" id="UP000030108"/>
    </source>
</evidence>
<dbReference type="EMBL" id="JATN01000322">
    <property type="protein sequence ID" value="EUC56096.1"/>
    <property type="molecule type" value="Genomic_DNA"/>
</dbReference>